<feature type="transmembrane region" description="Helical" evidence="5">
    <location>
        <begin position="88"/>
        <end position="110"/>
    </location>
</feature>
<dbReference type="EMBL" id="VFPA01000002">
    <property type="protein sequence ID" value="TQM10856.1"/>
    <property type="molecule type" value="Genomic_DNA"/>
</dbReference>
<dbReference type="PANTHER" id="PTHR42770">
    <property type="entry name" value="AMINO ACID TRANSPORTER-RELATED"/>
    <property type="match status" value="1"/>
</dbReference>
<proteinExistence type="predicted"/>
<dbReference type="GO" id="GO:0016020">
    <property type="term" value="C:membrane"/>
    <property type="evidence" value="ECO:0007669"/>
    <property type="project" value="UniProtKB-SubCell"/>
</dbReference>
<feature type="transmembrane region" description="Helical" evidence="5">
    <location>
        <begin position="197"/>
        <end position="220"/>
    </location>
</feature>
<dbReference type="AlphaFoldDB" id="A0A543DND7"/>
<dbReference type="InterPro" id="IPR004841">
    <property type="entry name" value="AA-permease/SLC12A_dom"/>
</dbReference>
<evidence type="ECO:0000256" key="5">
    <source>
        <dbReference type="SAM" id="Phobius"/>
    </source>
</evidence>
<dbReference type="OrthoDB" id="4568421at2"/>
<dbReference type="Gene3D" id="1.20.1740.10">
    <property type="entry name" value="Amino acid/polyamine transporter I"/>
    <property type="match status" value="1"/>
</dbReference>
<dbReference type="PANTHER" id="PTHR42770:SF8">
    <property type="entry name" value="PUTRESCINE IMPORTER PUUP"/>
    <property type="match status" value="1"/>
</dbReference>
<evidence type="ECO:0000313" key="8">
    <source>
        <dbReference type="Proteomes" id="UP000315677"/>
    </source>
</evidence>
<dbReference type="InterPro" id="IPR050367">
    <property type="entry name" value="APC_superfamily"/>
</dbReference>
<feature type="domain" description="Amino acid permease/ SLC12A" evidence="6">
    <location>
        <begin position="21"/>
        <end position="371"/>
    </location>
</feature>
<protein>
    <submittedName>
        <fullName evidence="7">Amino acid/polyamine/organocation transporter (APC superfamily)</fullName>
    </submittedName>
</protein>
<evidence type="ECO:0000256" key="3">
    <source>
        <dbReference type="ARBA" id="ARBA00022989"/>
    </source>
</evidence>
<evidence type="ECO:0000256" key="1">
    <source>
        <dbReference type="ARBA" id="ARBA00004141"/>
    </source>
</evidence>
<feature type="transmembrane region" description="Helical" evidence="5">
    <location>
        <begin position="385"/>
        <end position="406"/>
    </location>
</feature>
<dbReference type="RefSeq" id="WP_142054546.1">
    <property type="nucleotide sequence ID" value="NZ_VFPA01000002.1"/>
</dbReference>
<reference evidence="7 8" key="1">
    <citation type="submission" date="2019-06" db="EMBL/GenBank/DDBJ databases">
        <title>Sequencing the genomes of 1000 actinobacteria strains.</title>
        <authorList>
            <person name="Klenk H.-P."/>
        </authorList>
    </citation>
    <scope>NUCLEOTIDE SEQUENCE [LARGE SCALE GENOMIC DNA]</scope>
    <source>
        <strain evidence="7 8">DSM 45301</strain>
    </source>
</reference>
<keyword evidence="8" id="KW-1185">Reference proteome</keyword>
<keyword evidence="2 5" id="KW-0812">Transmembrane</keyword>
<feature type="transmembrane region" description="Helical" evidence="5">
    <location>
        <begin position="354"/>
        <end position="373"/>
    </location>
</feature>
<dbReference type="PIRSF" id="PIRSF006060">
    <property type="entry name" value="AA_transporter"/>
    <property type="match status" value="1"/>
</dbReference>
<evidence type="ECO:0000256" key="4">
    <source>
        <dbReference type="ARBA" id="ARBA00023136"/>
    </source>
</evidence>
<dbReference type="Proteomes" id="UP000315677">
    <property type="component" value="Unassembled WGS sequence"/>
</dbReference>
<dbReference type="GO" id="GO:0055085">
    <property type="term" value="P:transmembrane transport"/>
    <property type="evidence" value="ECO:0007669"/>
    <property type="project" value="InterPro"/>
</dbReference>
<sequence>MSHPAPHAASHLSRVLGMPSIVLFGLAYMVPLTVFTTYGVVTDLTAGHLPAAYVVTLTAMLFTAYSYGQMVRAHPFAGSAYTYTQRAFGPHLGFMTGWTLLLDYLFLPMINYLVMGIYLEAAFPSVPVGVWIVGAIVLVTGLNILGITLVARMNFVLVAFQVVFIAVFLVAAAAAIAGNGLPSLAEPFLPSGSEVPALLGGAAILCLSFLGFDAVSTLAEETRDPRRRIPRAIMLVTVIGGVTFIGVSYVGHLVFPRWQEFTDVDSAALDVMRFAGGAALAAFFTAAYIAGCFASAMASQASVSRILFAMGRDGALPRRIFGRLHQRFHTPALATVVVGLLSCVALVISLELASAVISFGALVAFSLVNMSVIKHYVLDHGRRSPVGILAYAVVPGIGVLLTLWLWTSLSGTTFAVGLSWVAVGFVYLLGLTRMFTRRPPELHLGEADADAAGQPVQEPGAVSTE</sequence>
<evidence type="ECO:0000313" key="7">
    <source>
        <dbReference type="EMBL" id="TQM10856.1"/>
    </source>
</evidence>
<feature type="transmembrane region" description="Helical" evidence="5">
    <location>
        <begin position="130"/>
        <end position="150"/>
    </location>
</feature>
<feature type="transmembrane region" description="Helical" evidence="5">
    <location>
        <begin position="412"/>
        <end position="431"/>
    </location>
</feature>
<feature type="transmembrane region" description="Helical" evidence="5">
    <location>
        <begin position="275"/>
        <end position="298"/>
    </location>
</feature>
<evidence type="ECO:0000256" key="2">
    <source>
        <dbReference type="ARBA" id="ARBA00022692"/>
    </source>
</evidence>
<keyword evidence="4 5" id="KW-0472">Membrane</keyword>
<feature type="transmembrane region" description="Helical" evidence="5">
    <location>
        <begin position="157"/>
        <end position="177"/>
    </location>
</feature>
<dbReference type="Pfam" id="PF00324">
    <property type="entry name" value="AA_permease"/>
    <property type="match status" value="1"/>
</dbReference>
<keyword evidence="3 5" id="KW-1133">Transmembrane helix</keyword>
<evidence type="ECO:0000259" key="6">
    <source>
        <dbReference type="Pfam" id="PF00324"/>
    </source>
</evidence>
<name>A0A543DND7_9PSEU</name>
<organism evidence="7 8">
    <name type="scientific">Pseudonocardia kunmingensis</name>
    <dbReference type="NCBI Taxonomy" id="630975"/>
    <lineage>
        <taxon>Bacteria</taxon>
        <taxon>Bacillati</taxon>
        <taxon>Actinomycetota</taxon>
        <taxon>Actinomycetes</taxon>
        <taxon>Pseudonocardiales</taxon>
        <taxon>Pseudonocardiaceae</taxon>
        <taxon>Pseudonocardia</taxon>
    </lineage>
</organism>
<accession>A0A543DND7</accession>
<feature type="transmembrane region" description="Helical" evidence="5">
    <location>
        <begin position="21"/>
        <end position="41"/>
    </location>
</feature>
<feature type="transmembrane region" description="Helical" evidence="5">
    <location>
        <begin position="47"/>
        <end position="67"/>
    </location>
</feature>
<comment type="subcellular location">
    <subcellularLocation>
        <location evidence="1">Membrane</location>
        <topology evidence="1">Multi-pass membrane protein</topology>
    </subcellularLocation>
</comment>
<gene>
    <name evidence="7" type="ORF">FB558_3379</name>
</gene>
<feature type="transmembrane region" description="Helical" evidence="5">
    <location>
        <begin position="328"/>
        <end position="348"/>
    </location>
</feature>
<feature type="transmembrane region" description="Helical" evidence="5">
    <location>
        <begin position="232"/>
        <end position="255"/>
    </location>
</feature>
<comment type="caution">
    <text evidence="7">The sequence shown here is derived from an EMBL/GenBank/DDBJ whole genome shotgun (WGS) entry which is preliminary data.</text>
</comment>